<evidence type="ECO:0000256" key="1">
    <source>
        <dbReference type="SAM" id="MobiDB-lite"/>
    </source>
</evidence>
<dbReference type="AlphaFoldDB" id="A0A127JP88"/>
<organism evidence="2 3">
    <name type="scientific">Ramlibacter tataouinensis</name>
    <dbReference type="NCBI Taxonomy" id="94132"/>
    <lineage>
        <taxon>Bacteria</taxon>
        <taxon>Pseudomonadati</taxon>
        <taxon>Pseudomonadota</taxon>
        <taxon>Betaproteobacteria</taxon>
        <taxon>Burkholderiales</taxon>
        <taxon>Comamonadaceae</taxon>
        <taxon>Ramlibacter</taxon>
    </lineage>
</organism>
<gene>
    <name evidence="2" type="ORF">UC35_00970</name>
</gene>
<reference evidence="2 3" key="1">
    <citation type="journal article" date="2014" name="Int. J. Syst. Evol. Microbiol.">
        <title>Ramlibacter solisilvae sp. nov., isolated from forest soil, and emended description of the genus Ramlibacter.</title>
        <authorList>
            <person name="Lee H.J."/>
            <person name="Lee S.H."/>
            <person name="Lee S.S."/>
            <person name="Lee J.S."/>
            <person name="Kim Y."/>
            <person name="Kim S.C."/>
            <person name="Jeon C.O."/>
        </authorList>
    </citation>
    <scope>NUCLEOTIDE SEQUENCE [LARGE SCALE GENOMIC DNA]</scope>
    <source>
        <strain evidence="2 3">5-10</strain>
    </source>
</reference>
<proteinExistence type="predicted"/>
<sequence length="181" mass="19953">MGLIGKFFGSDSKPAVVSSKFADSQLVGVNTKPRSSARRDLVKLALRDTMRKHGVPSDWIDCRSLSVLTREQQSGMHVQFLVRKADQQVLPFVHALQESFWREIESIDPQARQWLFSVGWEFYGKAEPQQVAAPQTPTAAPAPVEPEDDLASDLQALQALMTAPAVLESESQQPAAAKRPA</sequence>
<dbReference type="EMBL" id="CP010951">
    <property type="protein sequence ID" value="AMO21703.1"/>
    <property type="molecule type" value="Genomic_DNA"/>
</dbReference>
<feature type="compositionally biased region" description="Low complexity" evidence="1">
    <location>
        <begin position="130"/>
        <end position="142"/>
    </location>
</feature>
<name>A0A127JP88_9BURK</name>
<keyword evidence="3" id="KW-1185">Reference proteome</keyword>
<accession>A0A127JP88</accession>
<dbReference type="OrthoDB" id="8898248at2"/>
<dbReference type="Proteomes" id="UP000070433">
    <property type="component" value="Chromosome"/>
</dbReference>
<protein>
    <submittedName>
        <fullName evidence="2">Uncharacterized protein</fullName>
    </submittedName>
</protein>
<evidence type="ECO:0000313" key="3">
    <source>
        <dbReference type="Proteomes" id="UP000070433"/>
    </source>
</evidence>
<evidence type="ECO:0000313" key="2">
    <source>
        <dbReference type="EMBL" id="AMO21703.1"/>
    </source>
</evidence>
<dbReference type="RefSeq" id="WP_061495216.1">
    <property type="nucleotide sequence ID" value="NZ_CP010951.1"/>
</dbReference>
<feature type="region of interest" description="Disordered" evidence="1">
    <location>
        <begin position="130"/>
        <end position="149"/>
    </location>
</feature>